<dbReference type="AlphaFoldDB" id="A0A540WXC1"/>
<evidence type="ECO:0000313" key="2">
    <source>
        <dbReference type="Proteomes" id="UP000315369"/>
    </source>
</evidence>
<organism evidence="1 2">
    <name type="scientific">Myxococcus llanfairpwllgwyngyllgogerychwyrndrobwllllantysiliogogogochensis</name>
    <dbReference type="NCBI Taxonomy" id="2590453"/>
    <lineage>
        <taxon>Bacteria</taxon>
        <taxon>Pseudomonadati</taxon>
        <taxon>Myxococcota</taxon>
        <taxon>Myxococcia</taxon>
        <taxon>Myxococcales</taxon>
        <taxon>Cystobacterineae</taxon>
        <taxon>Myxococcaceae</taxon>
        <taxon>Myxococcus</taxon>
    </lineage>
</organism>
<sequence>MNVRTMLGAGIALLIPLPLVLTTSSLLQPNLPEYVRGRQVSPVFTPEERSRFQTYHRNCGTRVGCDPPLGCLFDARARALYCADSQCFTDAQCPDGHVCRLLATARQDPVVRYCVPVGIRKEGERCVEISDTQEGACGPGLHCSSAGNFCGRPCSLDDANTCPPHFFCVDDYPEPLCLPTCEKSGCPEGQHCIRHEEGASACARVFGPQCQQTPCPTGQTCEFMHASHLPDRIWSECELRCGKDFPPCPDGRVCDGWACEQPCDPKGPNTCDDGYRCFQRRPSSPWVCHPDW</sequence>
<keyword evidence="2" id="KW-1185">Reference proteome</keyword>
<protein>
    <submittedName>
        <fullName evidence="1">Uncharacterized protein</fullName>
    </submittedName>
</protein>
<accession>A0A540WXC1</accession>
<dbReference type="EMBL" id="VIFM01000095">
    <property type="protein sequence ID" value="TQF13580.1"/>
    <property type="molecule type" value="Genomic_DNA"/>
</dbReference>
<dbReference type="OrthoDB" id="5381007at2"/>
<dbReference type="Proteomes" id="UP000315369">
    <property type="component" value="Unassembled WGS sequence"/>
</dbReference>
<evidence type="ECO:0000313" key="1">
    <source>
        <dbReference type="EMBL" id="TQF13580.1"/>
    </source>
</evidence>
<reference evidence="1 2" key="1">
    <citation type="submission" date="2019-06" db="EMBL/GenBank/DDBJ databases">
        <authorList>
            <person name="Livingstone P."/>
            <person name="Whitworth D."/>
        </authorList>
    </citation>
    <scope>NUCLEOTIDE SEQUENCE [LARGE SCALE GENOMIC DNA]</scope>
    <source>
        <strain evidence="1 2">AM401</strain>
    </source>
</reference>
<proteinExistence type="predicted"/>
<name>A0A540WXC1_9BACT</name>
<gene>
    <name evidence="1" type="ORF">FJV41_23105</name>
</gene>
<comment type="caution">
    <text evidence="1">The sequence shown here is derived from an EMBL/GenBank/DDBJ whole genome shotgun (WGS) entry which is preliminary data.</text>
</comment>